<gene>
    <name evidence="3" type="ORF">RND81_13G158900</name>
</gene>
<name>A0AAW1H0H5_SAPOF</name>
<dbReference type="SUPFAM" id="SSF55895">
    <property type="entry name" value="Ribonuclease Rh-like"/>
    <property type="match status" value="1"/>
</dbReference>
<dbReference type="Gene3D" id="3.90.730.10">
    <property type="entry name" value="Ribonuclease T2-like"/>
    <property type="match status" value="1"/>
</dbReference>
<dbReference type="EMBL" id="JBDFQZ010000013">
    <property type="protein sequence ID" value="KAK9669848.1"/>
    <property type="molecule type" value="Genomic_DNA"/>
</dbReference>
<dbReference type="GO" id="GO:0003723">
    <property type="term" value="F:RNA binding"/>
    <property type="evidence" value="ECO:0007669"/>
    <property type="project" value="InterPro"/>
</dbReference>
<protein>
    <submittedName>
        <fullName evidence="3">Uncharacterized protein</fullName>
    </submittedName>
</protein>
<evidence type="ECO:0000256" key="2">
    <source>
        <dbReference type="RuleBase" id="RU004328"/>
    </source>
</evidence>
<dbReference type="AlphaFoldDB" id="A0AAW1H0H5"/>
<comment type="similarity">
    <text evidence="1 2">Belongs to the RNase T2 family.</text>
</comment>
<dbReference type="InterPro" id="IPR036430">
    <property type="entry name" value="RNase_T2-like_sf"/>
</dbReference>
<dbReference type="InterPro" id="IPR018188">
    <property type="entry name" value="RNase_T2_His_AS_1"/>
</dbReference>
<organism evidence="3 4">
    <name type="scientific">Saponaria officinalis</name>
    <name type="common">Common soapwort</name>
    <name type="synonym">Lychnis saponaria</name>
    <dbReference type="NCBI Taxonomy" id="3572"/>
    <lineage>
        <taxon>Eukaryota</taxon>
        <taxon>Viridiplantae</taxon>
        <taxon>Streptophyta</taxon>
        <taxon>Embryophyta</taxon>
        <taxon>Tracheophyta</taxon>
        <taxon>Spermatophyta</taxon>
        <taxon>Magnoliopsida</taxon>
        <taxon>eudicotyledons</taxon>
        <taxon>Gunneridae</taxon>
        <taxon>Pentapetalae</taxon>
        <taxon>Caryophyllales</taxon>
        <taxon>Caryophyllaceae</taxon>
        <taxon>Caryophylleae</taxon>
        <taxon>Saponaria</taxon>
    </lineage>
</organism>
<keyword evidence="4" id="KW-1185">Reference proteome</keyword>
<reference evidence="3" key="1">
    <citation type="submission" date="2024-03" db="EMBL/GenBank/DDBJ databases">
        <title>WGS assembly of Saponaria officinalis var. Norfolk2.</title>
        <authorList>
            <person name="Jenkins J."/>
            <person name="Shu S."/>
            <person name="Grimwood J."/>
            <person name="Barry K."/>
            <person name="Goodstein D."/>
            <person name="Schmutz J."/>
            <person name="Leebens-Mack J."/>
            <person name="Osbourn A."/>
        </authorList>
    </citation>
    <scope>NUCLEOTIDE SEQUENCE [LARGE SCALE GENOMIC DNA]</scope>
    <source>
        <strain evidence="3">JIC</strain>
    </source>
</reference>
<dbReference type="Proteomes" id="UP001443914">
    <property type="component" value="Unassembled WGS sequence"/>
</dbReference>
<comment type="caution">
    <text evidence="3">The sequence shown here is derived from an EMBL/GenBank/DDBJ whole genome shotgun (WGS) entry which is preliminary data.</text>
</comment>
<accession>A0AAW1H0H5</accession>
<proteinExistence type="inferred from homology"/>
<dbReference type="Pfam" id="PF00445">
    <property type="entry name" value="Ribonuclease_T2"/>
    <property type="match status" value="1"/>
</dbReference>
<dbReference type="GO" id="GO:0033897">
    <property type="term" value="F:ribonuclease T2 activity"/>
    <property type="evidence" value="ECO:0007669"/>
    <property type="project" value="InterPro"/>
</dbReference>
<dbReference type="PANTHER" id="PTHR11240:SF22">
    <property type="entry name" value="RIBONUCLEASE T2"/>
    <property type="match status" value="1"/>
</dbReference>
<sequence length="243" mass="26944">MNSSSMGNMVNSATPPLYFTVMVQAAPTPPTPTPPPAIPPSKLAFQWPVTLCAAKPCKELKGKVPPPELFRLHGLWPTNSDWTISLSGCPGVNFTANPIDDIRPALRQYWPSYLEPENGFWRHEWESHGMCSNLPPRQFFEKGLQLARLHSKALLPALAKSKIKLGTSSTPLGIRDAILQGMGVSCQLKCFEDAGKQYGLQEIYLCLDPNFDLHNCTDKGWLQGCGPYKDDKKTRVNIPINRA</sequence>
<dbReference type="InterPro" id="IPR001568">
    <property type="entry name" value="RNase_T2-like"/>
</dbReference>
<dbReference type="PANTHER" id="PTHR11240">
    <property type="entry name" value="RIBONUCLEASE T2"/>
    <property type="match status" value="1"/>
</dbReference>
<dbReference type="PROSITE" id="PS00530">
    <property type="entry name" value="RNASE_T2_1"/>
    <property type="match status" value="1"/>
</dbReference>
<dbReference type="GO" id="GO:0006401">
    <property type="term" value="P:RNA catabolic process"/>
    <property type="evidence" value="ECO:0007669"/>
    <property type="project" value="UniProtKB-ARBA"/>
</dbReference>
<evidence type="ECO:0000313" key="4">
    <source>
        <dbReference type="Proteomes" id="UP001443914"/>
    </source>
</evidence>
<evidence type="ECO:0000256" key="1">
    <source>
        <dbReference type="ARBA" id="ARBA00007469"/>
    </source>
</evidence>
<evidence type="ECO:0000313" key="3">
    <source>
        <dbReference type="EMBL" id="KAK9669848.1"/>
    </source>
</evidence>